<evidence type="ECO:0000313" key="1">
    <source>
        <dbReference type="EMBL" id="KAK3066359.1"/>
    </source>
</evidence>
<sequence>MAWKRLALLALLALRATNVFGQLDVESIEELTDEDVDNAAPQTPNLAVTVSASFPNSEVFGVKLVNGHPTRATFSFSNDEPGPVVVRYIGGHLATAEGPAGPSQVMRNLTATQYNIEIPAGEKETIQYSFVNEMHPQDVRLSLMAVLVAGEAEKQAIYTMQVYNETVSVVEAPMSFFDPQIIFLYLFLVAIFGGTCYFIYKTWITTLFPQKRRGGKGGERAKASSQGSKKVNPADQVSVVGEDGPAVTSGAKA</sequence>
<gene>
    <name evidence="1" type="ORF">LTS18_001787</name>
</gene>
<organism evidence="1 2">
    <name type="scientific">Coniosporium uncinatum</name>
    <dbReference type="NCBI Taxonomy" id="93489"/>
    <lineage>
        <taxon>Eukaryota</taxon>
        <taxon>Fungi</taxon>
        <taxon>Dikarya</taxon>
        <taxon>Ascomycota</taxon>
        <taxon>Pezizomycotina</taxon>
        <taxon>Dothideomycetes</taxon>
        <taxon>Dothideomycetes incertae sedis</taxon>
        <taxon>Coniosporium</taxon>
    </lineage>
</organism>
<dbReference type="Proteomes" id="UP001186974">
    <property type="component" value="Unassembled WGS sequence"/>
</dbReference>
<protein>
    <submittedName>
        <fullName evidence="1">Uncharacterized protein</fullName>
    </submittedName>
</protein>
<keyword evidence="2" id="KW-1185">Reference proteome</keyword>
<reference evidence="1" key="1">
    <citation type="submission" date="2024-09" db="EMBL/GenBank/DDBJ databases">
        <title>Black Yeasts Isolated from many extreme environments.</title>
        <authorList>
            <person name="Coleine C."/>
            <person name="Stajich J.E."/>
            <person name="Selbmann L."/>
        </authorList>
    </citation>
    <scope>NUCLEOTIDE SEQUENCE</scope>
    <source>
        <strain evidence="1">CCFEE 5737</strain>
    </source>
</reference>
<feature type="non-terminal residue" evidence="1">
    <location>
        <position position="253"/>
    </location>
</feature>
<comment type="caution">
    <text evidence="1">The sequence shown here is derived from an EMBL/GenBank/DDBJ whole genome shotgun (WGS) entry which is preliminary data.</text>
</comment>
<name>A0ACC3DEB3_9PEZI</name>
<dbReference type="EMBL" id="JAWDJW010005877">
    <property type="protein sequence ID" value="KAK3066359.1"/>
    <property type="molecule type" value="Genomic_DNA"/>
</dbReference>
<evidence type="ECO:0000313" key="2">
    <source>
        <dbReference type="Proteomes" id="UP001186974"/>
    </source>
</evidence>
<accession>A0ACC3DEB3</accession>
<proteinExistence type="predicted"/>